<keyword evidence="3" id="KW-1185">Reference proteome</keyword>
<feature type="domain" description="F-box associated beta-propeller type 3" evidence="1">
    <location>
        <begin position="5"/>
        <end position="171"/>
    </location>
</feature>
<sequence length="269" mass="31737">MTMFYLPKTSKYKLVCFFEKKGTINGGCEIKTLGTDRTWRAFDIPSLYDLGSEKVRSFVARNNDLFFVTKFCDPEFGISEIVCIDMGSEQFVKISIPQVLFSSWKKVSPFFWEKKLCLAEKVEQELHVYILEDHKKEQWAERKTVMHLSFLNKYPEFQHVFPYNFENGWLWFFPRDAHHIAYNIESKRVYIANHLPPGKKCLGKVNYSPVSLARIQGKEEVTFESVQPTREVNLEEIKENPKSRGPKFSLRRWLSRIVCMQSERSDQFV</sequence>
<dbReference type="Proteomes" id="UP001630127">
    <property type="component" value="Unassembled WGS sequence"/>
</dbReference>
<evidence type="ECO:0000313" key="3">
    <source>
        <dbReference type="Proteomes" id="UP001630127"/>
    </source>
</evidence>
<dbReference type="Pfam" id="PF08268">
    <property type="entry name" value="FBA_3"/>
    <property type="match status" value="1"/>
</dbReference>
<dbReference type="NCBIfam" id="TIGR01640">
    <property type="entry name" value="F_box_assoc_1"/>
    <property type="match status" value="1"/>
</dbReference>
<accession>A0ABD2ZKN9</accession>
<organism evidence="2 3">
    <name type="scientific">Cinchona calisaya</name>
    <dbReference type="NCBI Taxonomy" id="153742"/>
    <lineage>
        <taxon>Eukaryota</taxon>
        <taxon>Viridiplantae</taxon>
        <taxon>Streptophyta</taxon>
        <taxon>Embryophyta</taxon>
        <taxon>Tracheophyta</taxon>
        <taxon>Spermatophyta</taxon>
        <taxon>Magnoliopsida</taxon>
        <taxon>eudicotyledons</taxon>
        <taxon>Gunneridae</taxon>
        <taxon>Pentapetalae</taxon>
        <taxon>asterids</taxon>
        <taxon>lamiids</taxon>
        <taxon>Gentianales</taxon>
        <taxon>Rubiaceae</taxon>
        <taxon>Cinchonoideae</taxon>
        <taxon>Cinchoneae</taxon>
        <taxon>Cinchona</taxon>
    </lineage>
</organism>
<gene>
    <name evidence="2" type="ORF">ACH5RR_017712</name>
</gene>
<reference evidence="2 3" key="1">
    <citation type="submission" date="2024-11" db="EMBL/GenBank/DDBJ databases">
        <title>A near-complete genome assembly of Cinchona calisaya.</title>
        <authorList>
            <person name="Lian D.C."/>
            <person name="Zhao X.W."/>
            <person name="Wei L."/>
        </authorList>
    </citation>
    <scope>NUCLEOTIDE SEQUENCE [LARGE SCALE GENOMIC DNA]</scope>
    <source>
        <tissue evidence="2">Nenye</tissue>
    </source>
</reference>
<name>A0ABD2ZKN9_9GENT</name>
<dbReference type="PANTHER" id="PTHR31111">
    <property type="entry name" value="BNAA05G37150D PROTEIN-RELATED"/>
    <property type="match status" value="1"/>
</dbReference>
<dbReference type="InterPro" id="IPR017451">
    <property type="entry name" value="F-box-assoc_interact_dom"/>
</dbReference>
<evidence type="ECO:0000259" key="1">
    <source>
        <dbReference type="Pfam" id="PF08268"/>
    </source>
</evidence>
<dbReference type="InterPro" id="IPR013187">
    <property type="entry name" value="F-box-assoc_dom_typ3"/>
</dbReference>
<dbReference type="AlphaFoldDB" id="A0ABD2ZKN9"/>
<proteinExistence type="predicted"/>
<comment type="caution">
    <text evidence="2">The sequence shown here is derived from an EMBL/GenBank/DDBJ whole genome shotgun (WGS) entry which is preliminary data.</text>
</comment>
<dbReference type="EMBL" id="JBJUIK010000008">
    <property type="protein sequence ID" value="KAL3519563.1"/>
    <property type="molecule type" value="Genomic_DNA"/>
</dbReference>
<protein>
    <recommendedName>
        <fullName evidence="1">F-box associated beta-propeller type 3 domain-containing protein</fullName>
    </recommendedName>
</protein>
<dbReference type="PANTHER" id="PTHR31111:SF136">
    <property type="entry name" value="F-BOX ASSOCIATED DOMAIN-CONTAINING PROTEIN"/>
    <property type="match status" value="1"/>
</dbReference>
<evidence type="ECO:0000313" key="2">
    <source>
        <dbReference type="EMBL" id="KAL3519563.1"/>
    </source>
</evidence>